<proteinExistence type="predicted"/>
<sequence>MGRNLNQMDLAQAEKSLMNALKDGNPVEISACYNSCGDACRKLGQYDRAINFHRKEVEHNRTRLAEEWETAFAMRFLGNALIAKGEVSQALDIWLQGLQILDRVKSTTTVAVEKICALFNVGLGYERLAAESESPGPCNVIEDVEDCISVDSLGGNNIKDRTDVELSHLASAERHWRRAVTLLQANPRDPDNRIPMIEIFDKLASLLAKRGIQFRSIALLEESASVYDQLIARSNGPPDERSRSLFDKARLLLRMGRHHHMDSLSALERILRLRCKRQTRSASLRLSAVIFLIQAEFSQCISALQQLVELEPGANTGIERRINAIRKIEAQYADDPKDGLPLICCEYGEFRAANQIYCDMLVEETDVNIRTDLWMDKAAVLEKWLTASSSAYELIECPPVDIKSAIISAYRFCIHELQDRPDLSTQRTQIMMEYAKFLAANSHFDVGAKVYNDILQHESDPRLHSLAVNALQRMQQMQANESGSSRSTSPQSTVTHERQLPKSDHDRNKADPVIDLTENGFSSDSPRSKRRDLPRDRVKTRKGQALVRKRQRSSPSSSASSSDSDSSGGSNAVVSVSPAHIQRSQLAVKGVKDAVHCSDQERDFISCLDLAGAQAQLTIEKRNGNRPAVLFVLSLHLATIMNELGRSTEAARYFSHAIEYCPQSMHDDLDYQQALYNRGRCYRNMKQWTRAIADLTKWTYFPKADEAIKSQALVELGKIYMDWAEEYQEDKRYLMPFRRHLGQKALQLWRKAASVITKRVSPELLHAMSNQGDALFALERYDREEEVMLRVVHLADQHGGNEIWECRGRIILADLYRHLRRWSDSERLFIEAAKIAMRMLGGPPKLDLPRGDSEADPYSVIDSAMPSPESFALAYWDANNGLIRLYTLSAQFDKAGSLRKKTEAINRKFNLTPVDFITEGFAELDRVRADFKEMLSLKSILEVSPTNEIRSMRRKIYNMALGAYDYDTAIVQAEILASTASAGQPEKYAAALKLLRTACIHVGQYRSAADAQRKRHDMMCQTLQSCVAAPSFTMIAAAIRSSYDLADLLLHCGDYDPSELFSNAAQIDGWLTLYADIVSRHGNAVAYLQALSLDLRIRLSSPHDSKALRRTMHSVFVSVIPDTSKDDSDRFSESETSVMEFDGDDDVIPAHNHISFRGTTPHRVHKRRAMRKQVPARRQKTLSSSAPDQPLERVFPLSSQLGFRSQEPDDDDDFSPMNLPYDDGAENIGCQDVPVVPVLDRLPVQRSSTLSSRDTIPVRVRIESWAGLVVCSLSATIAWLIDEACSRFFRSEGRQPVLKHLLLHDAVTDPSDLVSSLLDLSQTSSEFIGVVQFWQPVPLALAYRSVCDADPLSYDHDPIIVQRLTGDSPISVIDISAVLSPPRCVLPLIKVLSQQSHILVTLSFDNSAFNDTCAVLLATVLPDLTLLNTLSLANVLVTHVGLAPLLMATATLEHITLRGNDMSRLTPDTLSTMVESHNLVSLDISACMLHYLRFDGRKCLSLLRLDVSLNPFANVYQTLDDIALCPVLELLDISSFGSVDIERLNISSFSSPKFATLRVAGAVSPKPSTHPVSCIFRHSLTMLDLSRSQMSLEIFSSICNTLSSCPSLETLLADHCFSFIPNALSALLRCILTSDSLRQISLVDCGVTNSTLPVLLGNEQFWLVMRVISIDLSFNNVSTSGIEGIIRYCPSTVPVPEKTVKLRGGELPSVTEVASWRRSFPHLSIAVGDGNMLTILTIEHH</sequence>
<feature type="region of interest" description="Disordered" evidence="4">
    <location>
        <begin position="1167"/>
        <end position="1190"/>
    </location>
</feature>
<dbReference type="InterPro" id="IPR019734">
    <property type="entry name" value="TPR_rpt"/>
</dbReference>
<organism evidence="5">
    <name type="scientific">Spongospora subterranea</name>
    <dbReference type="NCBI Taxonomy" id="70186"/>
    <lineage>
        <taxon>Eukaryota</taxon>
        <taxon>Sar</taxon>
        <taxon>Rhizaria</taxon>
        <taxon>Endomyxa</taxon>
        <taxon>Phytomyxea</taxon>
        <taxon>Plasmodiophorida</taxon>
        <taxon>Plasmodiophoridae</taxon>
        <taxon>Spongospora</taxon>
    </lineage>
</organism>
<dbReference type="SUPFAM" id="SSF48452">
    <property type="entry name" value="TPR-like"/>
    <property type="match status" value="2"/>
</dbReference>
<dbReference type="SUPFAM" id="SSF52047">
    <property type="entry name" value="RNI-like"/>
    <property type="match status" value="1"/>
</dbReference>
<dbReference type="SMART" id="SM00028">
    <property type="entry name" value="TPR"/>
    <property type="match status" value="6"/>
</dbReference>
<evidence type="ECO:0000256" key="1">
    <source>
        <dbReference type="ARBA" id="ARBA00004123"/>
    </source>
</evidence>
<evidence type="ECO:0000313" key="5">
    <source>
        <dbReference type="EMBL" id="CRZ05134.1"/>
    </source>
</evidence>
<dbReference type="InterPro" id="IPR032675">
    <property type="entry name" value="LRR_dom_sf"/>
</dbReference>
<dbReference type="InterPro" id="IPR011990">
    <property type="entry name" value="TPR-like_helical_dom_sf"/>
</dbReference>
<feature type="compositionally biased region" description="Basic and acidic residues" evidence="4">
    <location>
        <begin position="495"/>
        <end position="512"/>
    </location>
</feature>
<evidence type="ECO:0000256" key="4">
    <source>
        <dbReference type="SAM" id="MobiDB-lite"/>
    </source>
</evidence>
<dbReference type="GO" id="GO:0000724">
    <property type="term" value="P:double-strand break repair via homologous recombination"/>
    <property type="evidence" value="ECO:0007669"/>
    <property type="project" value="TreeGrafter"/>
</dbReference>
<dbReference type="InterPro" id="IPR052311">
    <property type="entry name" value="MMS22L-TONSL_complex_comp"/>
</dbReference>
<feature type="compositionally biased region" description="Basic residues" evidence="4">
    <location>
        <begin position="538"/>
        <end position="552"/>
    </location>
</feature>
<dbReference type="PANTHER" id="PTHR46358:SF1">
    <property type="entry name" value="TONSOKU-LIKE PROTEIN"/>
    <property type="match status" value="1"/>
</dbReference>
<dbReference type="Pfam" id="PF13174">
    <property type="entry name" value="TPR_6"/>
    <property type="match status" value="1"/>
</dbReference>
<feature type="compositionally biased region" description="Low complexity" evidence="4">
    <location>
        <begin position="482"/>
        <end position="494"/>
    </location>
</feature>
<feature type="compositionally biased region" description="Low complexity" evidence="4">
    <location>
        <begin position="553"/>
        <end position="574"/>
    </location>
</feature>
<comment type="subcellular location">
    <subcellularLocation>
        <location evidence="1">Nucleus</location>
    </subcellularLocation>
</comment>
<dbReference type="PANTHER" id="PTHR46358">
    <property type="entry name" value="TONSOKU-LIKE PROTEIN"/>
    <property type="match status" value="1"/>
</dbReference>
<dbReference type="EMBL" id="HACM01004692">
    <property type="protein sequence ID" value="CRZ05134.1"/>
    <property type="molecule type" value="Transcribed_RNA"/>
</dbReference>
<protein>
    <submittedName>
        <fullName evidence="5">Uncharacterized protein</fullName>
    </submittedName>
</protein>
<evidence type="ECO:0000256" key="2">
    <source>
        <dbReference type="ARBA" id="ARBA00022737"/>
    </source>
</evidence>
<accession>A0A0H5R9M2</accession>
<reference evidence="5" key="1">
    <citation type="submission" date="2015-04" db="EMBL/GenBank/DDBJ databases">
        <title>The genome sequence of the plant pathogenic Rhizarian Plasmodiophora brassicae reveals insights in its biotrophic life cycle and the origin of chitin synthesis.</title>
        <authorList>
            <person name="Schwelm A."/>
            <person name="Fogelqvist J."/>
            <person name="Knaust A."/>
            <person name="Julke S."/>
            <person name="Lilja T."/>
            <person name="Dhandapani V."/>
            <person name="Bonilla-Rosso G."/>
            <person name="Karlsson M."/>
            <person name="Shevchenko A."/>
            <person name="Choi S.R."/>
            <person name="Kim H.G."/>
            <person name="Park J.Y."/>
            <person name="Lim Y.P."/>
            <person name="Ludwig-Muller J."/>
            <person name="Dixelius C."/>
        </authorList>
    </citation>
    <scope>NUCLEOTIDE SEQUENCE</scope>
    <source>
        <tissue evidence="5">Potato root galls</tissue>
    </source>
</reference>
<feature type="compositionally biased region" description="Basic residues" evidence="4">
    <location>
        <begin position="1167"/>
        <end position="1180"/>
    </location>
</feature>
<keyword evidence="2" id="KW-0677">Repeat</keyword>
<feature type="region of interest" description="Disordered" evidence="4">
    <location>
        <begin position="476"/>
        <end position="574"/>
    </location>
</feature>
<keyword evidence="3" id="KW-0539">Nucleus</keyword>
<dbReference type="Gene3D" id="1.25.40.10">
    <property type="entry name" value="Tetratricopeptide repeat domain"/>
    <property type="match status" value="3"/>
</dbReference>
<name>A0A0H5R9M2_9EUKA</name>
<dbReference type="GO" id="GO:0043596">
    <property type="term" value="C:nuclear replication fork"/>
    <property type="evidence" value="ECO:0007669"/>
    <property type="project" value="TreeGrafter"/>
</dbReference>
<evidence type="ECO:0000256" key="3">
    <source>
        <dbReference type="ARBA" id="ARBA00023242"/>
    </source>
</evidence>
<dbReference type="Gene3D" id="3.80.10.10">
    <property type="entry name" value="Ribonuclease Inhibitor"/>
    <property type="match status" value="2"/>
</dbReference>
<dbReference type="GO" id="GO:0031297">
    <property type="term" value="P:replication fork processing"/>
    <property type="evidence" value="ECO:0007669"/>
    <property type="project" value="TreeGrafter"/>
</dbReference>